<accession>F6ESG4</accession>
<name>F6ESG4_HOYSD</name>
<protein>
    <submittedName>
        <fullName evidence="1">Uncharacterized protein</fullName>
    </submittedName>
</protein>
<gene>
    <name evidence="1" type="ordered locus">AS9A_P20041</name>
</gene>
<keyword evidence="2" id="KW-1185">Reference proteome</keyword>
<dbReference type="Proteomes" id="UP000009235">
    <property type="component" value="Plasmid pAS9A-2"/>
</dbReference>
<evidence type="ECO:0000313" key="2">
    <source>
        <dbReference type="Proteomes" id="UP000009235"/>
    </source>
</evidence>
<dbReference type="KEGG" id="asd:AS9A_P20041"/>
<dbReference type="EMBL" id="CP002788">
    <property type="protein sequence ID" value="AEF43085.1"/>
    <property type="molecule type" value="Genomic_DNA"/>
</dbReference>
<evidence type="ECO:0000313" key="1">
    <source>
        <dbReference type="EMBL" id="AEF43085.1"/>
    </source>
</evidence>
<reference evidence="1 2" key="1">
    <citation type="journal article" date="2011" name="J. Bacteriol.">
        <title>Complete genome sequence of Amycolicicoccus subflavus DQS3-9A1T, an actinomycete isolated from crude oil-polluted soil.</title>
        <authorList>
            <person name="Cai M."/>
            <person name="Chen W.M."/>
            <person name="Nie Y."/>
            <person name="Chi C.Q."/>
            <person name="Wang Y.N."/>
            <person name="Tang Y.Q."/>
            <person name="Li G.Y."/>
            <person name="Wu X.L."/>
        </authorList>
    </citation>
    <scope>NUCLEOTIDE SEQUENCE [LARGE SCALE GENOMIC DNA]</scope>
    <source>
        <strain evidence="2">DSM 45089 / DQS3-9A1</strain>
        <plasmid evidence="1 2">pAS9A-2</plasmid>
    </source>
</reference>
<sequence>MLSSGVWLRIETEHRTKHAKSVPGQAVATLGAVDTPHHLARWQRAHLAGLDSERAQLRHRRWMRQHPRH</sequence>
<dbReference type="AlphaFoldDB" id="F6ESG4"/>
<keyword evidence="1" id="KW-0614">Plasmid</keyword>
<proteinExistence type="predicted"/>
<organism evidence="1 2">
    <name type="scientific">Hoyosella subflava (strain DSM 45089 / JCM 17490 / NBRC 109087 / DQS3-9A1)</name>
    <name type="common">Amycolicicoccus subflavus</name>
    <dbReference type="NCBI Taxonomy" id="443218"/>
    <lineage>
        <taxon>Bacteria</taxon>
        <taxon>Bacillati</taxon>
        <taxon>Actinomycetota</taxon>
        <taxon>Actinomycetes</taxon>
        <taxon>Mycobacteriales</taxon>
        <taxon>Hoyosellaceae</taxon>
        <taxon>Hoyosella</taxon>
    </lineage>
</organism>
<geneLocation type="plasmid" evidence="1 2">
    <name>pAS9A-2</name>
</geneLocation>
<dbReference type="HOGENOM" id="CLU_2766783_0_0_11"/>